<dbReference type="Proteomes" id="UP001642540">
    <property type="component" value="Unassembled WGS sequence"/>
</dbReference>
<proteinExistence type="predicted"/>
<comment type="caution">
    <text evidence="2">The sequence shown here is derived from an EMBL/GenBank/DDBJ whole genome shotgun (WGS) entry which is preliminary data.</text>
</comment>
<feature type="transmembrane region" description="Helical" evidence="1">
    <location>
        <begin position="87"/>
        <end position="108"/>
    </location>
</feature>
<dbReference type="EMBL" id="CAXLJM020000004">
    <property type="protein sequence ID" value="CAL8070339.1"/>
    <property type="molecule type" value="Genomic_DNA"/>
</dbReference>
<keyword evidence="1" id="KW-0472">Membrane</keyword>
<reference evidence="2 3" key="1">
    <citation type="submission" date="2024-08" db="EMBL/GenBank/DDBJ databases">
        <authorList>
            <person name="Cucini C."/>
            <person name="Frati F."/>
        </authorList>
    </citation>
    <scope>NUCLEOTIDE SEQUENCE [LARGE SCALE GENOMIC DNA]</scope>
</reference>
<feature type="transmembrane region" description="Helical" evidence="1">
    <location>
        <begin position="400"/>
        <end position="421"/>
    </location>
</feature>
<keyword evidence="3" id="KW-1185">Reference proteome</keyword>
<feature type="transmembrane region" description="Helical" evidence="1">
    <location>
        <begin position="233"/>
        <end position="250"/>
    </location>
</feature>
<feature type="transmembrane region" description="Helical" evidence="1">
    <location>
        <begin position="316"/>
        <end position="337"/>
    </location>
</feature>
<keyword evidence="1" id="KW-0812">Transmembrane</keyword>
<sequence length="702" mass="81709">MAVRQRQASGSNGRITDTLGIGQREGLELNDDDYEDFYALLKDARSINSGSYITSMIWEIAQFFLDEGNPFIFLILIMNVFGGDSWYRVFIPLAINVVTSSIIAYYLTVEKHDVSRLKQGSRMNDVFVDSSKKLMSLINHFCIERTRRKKRSQKLEVIEKAMYKDRNNEKHWITTEGFLELIKFYSSQLRYQKEELLIATLRSSVLAMYNVYALSDRVHFALPMCRLNDVFKVLYILWIVFKVSAATYNFDKRKLRYVAVSQLWASLRLRAGADCEGIQSCLDDTRCFSSVAEIEDSITHKSLNWTMYIMSTFSRFVAATLIIITAGIQGLVMWILIMVTLNYTLLTRRCSEESVRSVFDNPPTGFTTRRNQFITRVLSTFLFYNHGYTRKYKIPRRTCLTIAFSVGFYLIILFVKGAHFFNSTELFSLSHFFFDDGGNFAKRFRCSSIFGNSSWTDTFERLKCMRELLKTHPVDALEYIGGLRSSSIFLILFPIVTFMSELLCDHDRIMEKFDKFPFLDAADCVRSLINAVVTTNEERLNVSGVNFCYVRGRDLFVLLTANSKEFENLCARLSQCVCFPFYLENETELTERIDKEYLEVANRIVTTNFTIGQRNLSNEKLIEMGKLEMSRLGQHHPLWWDVSQLFRSIEGLLKHNRVNSDEVFLFIRFCRILNQRLCEMSSSRIERIFQILEVDIVKTYES</sequence>
<keyword evidence="1" id="KW-1133">Transmembrane helix</keyword>
<evidence type="ECO:0000313" key="3">
    <source>
        <dbReference type="Proteomes" id="UP001642540"/>
    </source>
</evidence>
<gene>
    <name evidence="2" type="ORF">ODALV1_LOCUS1191</name>
</gene>
<accession>A0ABP1PN10</accession>
<organism evidence="2 3">
    <name type="scientific">Orchesella dallaii</name>
    <dbReference type="NCBI Taxonomy" id="48710"/>
    <lineage>
        <taxon>Eukaryota</taxon>
        <taxon>Metazoa</taxon>
        <taxon>Ecdysozoa</taxon>
        <taxon>Arthropoda</taxon>
        <taxon>Hexapoda</taxon>
        <taxon>Collembola</taxon>
        <taxon>Entomobryomorpha</taxon>
        <taxon>Entomobryoidea</taxon>
        <taxon>Orchesellidae</taxon>
        <taxon>Orchesellinae</taxon>
        <taxon>Orchesella</taxon>
    </lineage>
</organism>
<protein>
    <submittedName>
        <fullName evidence="2">Uncharacterized protein</fullName>
    </submittedName>
</protein>
<feature type="transmembrane region" description="Helical" evidence="1">
    <location>
        <begin position="63"/>
        <end position="81"/>
    </location>
</feature>
<name>A0ABP1PN10_9HEXA</name>
<evidence type="ECO:0000313" key="2">
    <source>
        <dbReference type="EMBL" id="CAL8070339.1"/>
    </source>
</evidence>
<evidence type="ECO:0000256" key="1">
    <source>
        <dbReference type="SAM" id="Phobius"/>
    </source>
</evidence>